<protein>
    <submittedName>
        <fullName evidence="2">Uncharacterized protein</fullName>
    </submittedName>
</protein>
<sequence length="115" mass="12926">MTAQNNAGPVPRQVWRRSSESPALAEEPVLYCGGPDRTVEEVYEAAVERKRLWDEEKERQAEAEAAKREPAKKEPDDEDGDAAVERFRNDRYAVGLLRQETDAWGNGTRHSGTLG</sequence>
<organism evidence="2 3">
    <name type="scientific">Paractinoplanes hotanensis</name>
    <dbReference type="NCBI Taxonomy" id="2906497"/>
    <lineage>
        <taxon>Bacteria</taxon>
        <taxon>Bacillati</taxon>
        <taxon>Actinomycetota</taxon>
        <taxon>Actinomycetes</taxon>
        <taxon>Micromonosporales</taxon>
        <taxon>Micromonosporaceae</taxon>
        <taxon>Paractinoplanes</taxon>
    </lineage>
</organism>
<feature type="region of interest" description="Disordered" evidence="1">
    <location>
        <begin position="1"/>
        <end position="29"/>
    </location>
</feature>
<name>A0ABT0YBZ6_9ACTN</name>
<comment type="caution">
    <text evidence="2">The sequence shown here is derived from an EMBL/GenBank/DDBJ whole genome shotgun (WGS) entry which is preliminary data.</text>
</comment>
<dbReference type="Proteomes" id="UP001523216">
    <property type="component" value="Unassembled WGS sequence"/>
</dbReference>
<keyword evidence="3" id="KW-1185">Reference proteome</keyword>
<accession>A0ABT0YBZ6</accession>
<evidence type="ECO:0000313" key="2">
    <source>
        <dbReference type="EMBL" id="MCM4083581.1"/>
    </source>
</evidence>
<feature type="region of interest" description="Disordered" evidence="1">
    <location>
        <begin position="50"/>
        <end position="84"/>
    </location>
</feature>
<dbReference type="RefSeq" id="WP_251803279.1">
    <property type="nucleotide sequence ID" value="NZ_JAMQOL010000061.1"/>
</dbReference>
<evidence type="ECO:0000256" key="1">
    <source>
        <dbReference type="SAM" id="MobiDB-lite"/>
    </source>
</evidence>
<proteinExistence type="predicted"/>
<feature type="compositionally biased region" description="Basic and acidic residues" evidence="1">
    <location>
        <begin position="50"/>
        <end position="75"/>
    </location>
</feature>
<evidence type="ECO:0000313" key="3">
    <source>
        <dbReference type="Proteomes" id="UP001523216"/>
    </source>
</evidence>
<gene>
    <name evidence="2" type="ORF">LXN57_39140</name>
</gene>
<dbReference type="EMBL" id="JAMQOL010000061">
    <property type="protein sequence ID" value="MCM4083581.1"/>
    <property type="molecule type" value="Genomic_DNA"/>
</dbReference>
<reference evidence="2 3" key="1">
    <citation type="submission" date="2022-06" db="EMBL/GenBank/DDBJ databases">
        <title>Actinoplanes abujensis sp. nov., isolated from Nigerian arid soil.</title>
        <authorList>
            <person name="Ding P."/>
        </authorList>
    </citation>
    <scope>NUCLEOTIDE SEQUENCE [LARGE SCALE GENOMIC DNA]</scope>
    <source>
        <strain evidence="3">TRM88002</strain>
    </source>
</reference>